<reference evidence="4 5" key="1">
    <citation type="submission" date="2021-11" db="EMBL/GenBank/DDBJ databases">
        <authorList>
            <person name="Huq M.A."/>
        </authorList>
    </citation>
    <scope>NUCLEOTIDE SEQUENCE [LARGE SCALE GENOMIC DNA]</scope>
    <source>
        <strain evidence="4 5">MAHUQ-52</strain>
    </source>
</reference>
<comment type="caution">
    <text evidence="4">The sequence shown here is derived from an EMBL/GenBank/DDBJ whole genome shotgun (WGS) entry which is preliminary data.</text>
</comment>
<keyword evidence="5" id="KW-1185">Reference proteome</keyword>
<dbReference type="Proteomes" id="UP001198701">
    <property type="component" value="Unassembled WGS sequence"/>
</dbReference>
<dbReference type="Pfam" id="PF12969">
    <property type="entry name" value="DUF3857"/>
    <property type="match status" value="1"/>
</dbReference>
<evidence type="ECO:0000259" key="3">
    <source>
        <dbReference type="Pfam" id="PF12969"/>
    </source>
</evidence>
<keyword evidence="1" id="KW-0732">Signal</keyword>
<organism evidence="4 5">
    <name type="scientific">Massilia agrisoli</name>
    <dbReference type="NCBI Taxonomy" id="2892444"/>
    <lineage>
        <taxon>Bacteria</taxon>
        <taxon>Pseudomonadati</taxon>
        <taxon>Pseudomonadota</taxon>
        <taxon>Betaproteobacteria</taxon>
        <taxon>Burkholderiales</taxon>
        <taxon>Oxalobacteraceae</taxon>
        <taxon>Telluria group</taxon>
        <taxon>Massilia</taxon>
    </lineage>
</organism>
<accession>A0ABS8INH8</accession>
<gene>
    <name evidence="4" type="ORF">LMJ30_00395</name>
</gene>
<sequence>MDSFVQPGKMMLRSIAILCFLLITRAAAAVPADTGTDPSLVIDKHRQHFVVNRDGSFTYTLDMVTTIVEPRAVQANSQRSVSYNTALEEIVAIKAHTQKRDGRIVRVTSDQIKDQQESASSDAPMFRDTRVKVVVFPDVEVGDKLVLHFVRKRHAPLFPGHFEDLSASEFYDNKQFDLIYDMPASMPLYADAVGFAPVPIDSPAGRKRYQWRYVDGPNQRLEADSVSYFDYGKRLAVSTFAGYPAFAQAYHGRAGDKARANPAITSLASKLTGGIGTRRDKALALADWVRKNIRYVAVYVGPGGVVPHAASTVLENRYGDCKDHAVLLEALLSASGIASTPALINSGNAYRLPSAPTLGIFDHVITYIPELKLYLDSTAAEISPGYLPVQQLGKPVLLTKTGTIATTPATQPLRNHTAARYVVAADGKSQLTVTKTTGGAVAEQYRRTVRDTPPGERDLFVERMLQGIGKQGSGVFDPGKLDGDGDEYVLGFKATSENFINLPGPTGVATTINYWVGLGDAVYSMTGEKDRTQDFVCPSGYDVGDEAVFEFAEAIEILAVPTSFKLRDENFEYDAEYHRKGNSVEIKRRLRFNNGSTVCTPADFKRMQPAVQRMVRDLQGQIIVKGS</sequence>
<dbReference type="EMBL" id="JAJHPV010000002">
    <property type="protein sequence ID" value="MCC6069416.1"/>
    <property type="molecule type" value="Genomic_DNA"/>
</dbReference>
<dbReference type="InterPro" id="IPR024618">
    <property type="entry name" value="DUF3857"/>
</dbReference>
<dbReference type="InterPro" id="IPR038765">
    <property type="entry name" value="Papain-like_cys_pep_sf"/>
</dbReference>
<name>A0ABS8INH8_9BURK</name>
<evidence type="ECO:0000313" key="4">
    <source>
        <dbReference type="EMBL" id="MCC6069416.1"/>
    </source>
</evidence>
<proteinExistence type="predicted"/>
<dbReference type="RefSeq" id="WP_229430353.1">
    <property type="nucleotide sequence ID" value="NZ_JAJHPV010000002.1"/>
</dbReference>
<dbReference type="InterPro" id="IPR002931">
    <property type="entry name" value="Transglutaminase-like"/>
</dbReference>
<feature type="domain" description="DUF3857" evidence="3">
    <location>
        <begin position="54"/>
        <end position="215"/>
    </location>
</feature>
<feature type="signal peptide" evidence="1">
    <location>
        <begin position="1"/>
        <end position="28"/>
    </location>
</feature>
<feature type="domain" description="Transglutaminase-like" evidence="2">
    <location>
        <begin position="266"/>
        <end position="339"/>
    </location>
</feature>
<dbReference type="Pfam" id="PF01841">
    <property type="entry name" value="Transglut_core"/>
    <property type="match status" value="1"/>
</dbReference>
<evidence type="ECO:0000256" key="1">
    <source>
        <dbReference type="SAM" id="SignalP"/>
    </source>
</evidence>
<protein>
    <submittedName>
        <fullName evidence="4">DUF3857 domain-containing protein</fullName>
    </submittedName>
</protein>
<dbReference type="Gene3D" id="3.10.620.30">
    <property type="match status" value="1"/>
</dbReference>
<evidence type="ECO:0000259" key="2">
    <source>
        <dbReference type="Pfam" id="PF01841"/>
    </source>
</evidence>
<evidence type="ECO:0000313" key="5">
    <source>
        <dbReference type="Proteomes" id="UP001198701"/>
    </source>
</evidence>
<dbReference type="Gene3D" id="2.60.120.1130">
    <property type="match status" value="1"/>
</dbReference>
<dbReference type="SUPFAM" id="SSF54001">
    <property type="entry name" value="Cysteine proteinases"/>
    <property type="match status" value="1"/>
</dbReference>
<dbReference type="Gene3D" id="2.60.40.3140">
    <property type="match status" value="1"/>
</dbReference>
<feature type="chain" id="PRO_5045247336" evidence="1">
    <location>
        <begin position="29"/>
        <end position="627"/>
    </location>
</feature>